<keyword evidence="3" id="KW-1185">Reference proteome</keyword>
<keyword evidence="1" id="KW-0472">Membrane</keyword>
<accession>A0ABW8UEH3</accession>
<reference evidence="2 3" key="1">
    <citation type="submission" date="2024-08" db="EMBL/GenBank/DDBJ databases">
        <authorList>
            <person name="Arias E."/>
        </authorList>
    </citation>
    <scope>NUCLEOTIDE SEQUENCE [LARGE SCALE GENOMIC DNA]</scope>
    <source>
        <strain evidence="2 3">FAM 25317</strain>
    </source>
</reference>
<dbReference type="EMBL" id="JBGQPK010000058">
    <property type="protein sequence ID" value="MFL2030098.1"/>
    <property type="molecule type" value="Genomic_DNA"/>
</dbReference>
<proteinExistence type="predicted"/>
<feature type="transmembrane region" description="Helical" evidence="1">
    <location>
        <begin position="6"/>
        <end position="24"/>
    </location>
</feature>
<name>A0ABW8UEH3_9LACO</name>
<protein>
    <submittedName>
        <fullName evidence="2">Uncharacterized protein</fullName>
    </submittedName>
</protein>
<comment type="caution">
    <text evidence="2">The sequence shown here is derived from an EMBL/GenBank/DDBJ whole genome shotgun (WGS) entry which is preliminary data.</text>
</comment>
<evidence type="ECO:0000313" key="3">
    <source>
        <dbReference type="Proteomes" id="UP001625389"/>
    </source>
</evidence>
<dbReference type="Proteomes" id="UP001625389">
    <property type="component" value="Unassembled WGS sequence"/>
</dbReference>
<evidence type="ECO:0000256" key="1">
    <source>
        <dbReference type="SAM" id="Phobius"/>
    </source>
</evidence>
<organism evidence="2 3">
    <name type="scientific">Loigolactobacillus zhaoyuanensis</name>
    <dbReference type="NCBI Taxonomy" id="2486017"/>
    <lineage>
        <taxon>Bacteria</taxon>
        <taxon>Bacillati</taxon>
        <taxon>Bacillota</taxon>
        <taxon>Bacilli</taxon>
        <taxon>Lactobacillales</taxon>
        <taxon>Lactobacillaceae</taxon>
        <taxon>Loigolactobacillus</taxon>
    </lineage>
</organism>
<dbReference type="RefSeq" id="WP_125550141.1">
    <property type="nucleotide sequence ID" value="NZ_JBGQPK010000058.1"/>
</dbReference>
<gene>
    <name evidence="2" type="ORF">ACEN34_10790</name>
</gene>
<feature type="transmembrane region" description="Helical" evidence="1">
    <location>
        <begin position="44"/>
        <end position="64"/>
    </location>
</feature>
<evidence type="ECO:0000313" key="2">
    <source>
        <dbReference type="EMBL" id="MFL2030098.1"/>
    </source>
</evidence>
<keyword evidence="1" id="KW-0812">Transmembrane</keyword>
<sequence>MHNLAIIAVILGVLGFAIFIWQALQLPRAQRSLKNVFNIYGSWLINPSSWLFIVSLILVFYVYWNR</sequence>
<keyword evidence="1" id="KW-1133">Transmembrane helix</keyword>